<keyword evidence="2" id="KW-1185">Reference proteome</keyword>
<evidence type="ECO:0000313" key="1">
    <source>
        <dbReference type="EMBL" id="MDQ1210527.1"/>
    </source>
</evidence>
<organism evidence="1 2">
    <name type="scientific">Acinetobacter baylyi</name>
    <dbReference type="NCBI Taxonomy" id="202950"/>
    <lineage>
        <taxon>Bacteria</taxon>
        <taxon>Pseudomonadati</taxon>
        <taxon>Pseudomonadota</taxon>
        <taxon>Gammaproteobacteria</taxon>
        <taxon>Moraxellales</taxon>
        <taxon>Moraxellaceae</taxon>
        <taxon>Acinetobacter</taxon>
    </lineage>
</organism>
<name>A0ABU0V135_ACIBI</name>
<dbReference type="RefSeq" id="WP_307005164.1">
    <property type="nucleotide sequence ID" value="NZ_JAUTBK010000002.1"/>
</dbReference>
<evidence type="ECO:0000313" key="2">
    <source>
        <dbReference type="Proteomes" id="UP001233360"/>
    </source>
</evidence>
<gene>
    <name evidence="1" type="ORF">QE380_003450</name>
</gene>
<comment type="caution">
    <text evidence="1">The sequence shown here is derived from an EMBL/GenBank/DDBJ whole genome shotgun (WGS) entry which is preliminary data.</text>
</comment>
<dbReference type="Proteomes" id="UP001233360">
    <property type="component" value="Unassembled WGS sequence"/>
</dbReference>
<proteinExistence type="predicted"/>
<reference evidence="1 2" key="1">
    <citation type="submission" date="2023-07" db="EMBL/GenBank/DDBJ databases">
        <title>Functional and genomic diversity of the sorghum phyllosphere microbiome.</title>
        <authorList>
            <person name="Shade A."/>
        </authorList>
    </citation>
    <scope>NUCLEOTIDE SEQUENCE [LARGE SCALE GENOMIC DNA]</scope>
    <source>
        <strain evidence="1 2">SORGH_AS_0887</strain>
    </source>
</reference>
<protein>
    <submittedName>
        <fullName evidence="1">Mg2+ and Co2+ transporter CorA</fullName>
    </submittedName>
</protein>
<accession>A0ABU0V135</accession>
<dbReference type="EMBL" id="JAUTBK010000002">
    <property type="protein sequence ID" value="MDQ1210527.1"/>
    <property type="molecule type" value="Genomic_DNA"/>
</dbReference>
<sequence length="263" mass="30720">MARFNSLIPLDQIETDPKIVLSIKRNDLVPLLDDQYRLNHFADQLIQAQSVLLNSIDAELNHQLSHVIGLLIEKLSKSDRQLKKRKFNRLQKWLGIDLEYDQNQLHYFNALQSLIDEANTLSQRLQVEIQKSQARVQQLLGLREQMATYIVAAKEFLNEYPEFVNHRHPLDNFQERLSKKINTLHTLQVSNDIAITQMQLAQQLSFTLLDRFKEAQQVLIPAWQYHLKQSMQTASVSELQKLDRSRDNLLNTLKQSLDQNKVS</sequence>